<dbReference type="STRING" id="646529.Desaci_0072"/>
<dbReference type="GO" id="GO:0016791">
    <property type="term" value="F:phosphatase activity"/>
    <property type="evidence" value="ECO:0007669"/>
    <property type="project" value="TreeGrafter"/>
</dbReference>
<evidence type="ECO:0000313" key="5">
    <source>
        <dbReference type="Proteomes" id="UP000002892"/>
    </source>
</evidence>
<dbReference type="RefSeq" id="WP_014825203.1">
    <property type="nucleotide sequence ID" value="NC_018068.1"/>
</dbReference>
<dbReference type="InterPro" id="IPR052016">
    <property type="entry name" value="Bact_Sigma-Reg"/>
</dbReference>
<organism evidence="4 5">
    <name type="scientific">Desulfosporosinus acidiphilus (strain DSM 22704 / JCM 16185 / SJ4)</name>
    <dbReference type="NCBI Taxonomy" id="646529"/>
    <lineage>
        <taxon>Bacteria</taxon>
        <taxon>Bacillati</taxon>
        <taxon>Bacillota</taxon>
        <taxon>Clostridia</taxon>
        <taxon>Eubacteriales</taxon>
        <taxon>Desulfitobacteriaceae</taxon>
        <taxon>Desulfosporosinus</taxon>
    </lineage>
</organism>
<name>I4D063_DESAJ</name>
<feature type="transmembrane region" description="Helical" evidence="2">
    <location>
        <begin position="59"/>
        <end position="78"/>
    </location>
</feature>
<keyword evidence="1" id="KW-0378">Hydrolase</keyword>
<sequence length="699" mass="77012">MAEWATLKVNQGLRSRISMENTFLPLIFGGCLARGTLLGLHPFGIAFGAAVILLGDYGALFGILGIILGTITLGITTLKDVSSVVQITVILAAMFVLLPFIRRRKHEGVYLILITAVMVAVVSSLALSLSNPDTYALFSAALQSILAGGFAIIFWFAMGQKEAIWRGEFQREQGIAWLLILIGIISGLQGVQVKEINFAIVLMSFFTLFVSERYGAGTSAGVGAILGFLPQLSISTDNLVAAGIYGLAGFCTGAFRRFGKIGLGTAFIAVMLMLTIFLRQEAVYSQLISSVIGLLLFFLWPGVTPQRDFLKPKTIPEVETTVSKVKALAEIFDQIALSYQAAETESFEARQEVPELLNVLVERVCYNCPTVDVCWKREFYKTYHIFFELFRLVENEPDVKLQALPVEWKRHCGRLKEMLLGVQFILEQEKNQETWRRRLVQNQEALSRQFLNVSQVIGNLAKELHTRHNWEVVKPSNLARRRRNFLDVGIASFTKSGSGMSGDNYASIAFSSNQHAFILSDGMGVGEKAAKMSATALTLLEQLLTTGFDPVGSIQALNSILVLRSPEESFVTIDMAILDLESTNLKLIKAGASPSYLISSEKVKTFSSSSLPVGILNQIDIPIIDDEMQNGETLVLITDGVQDVVKTDLDWIQGVLEQSASLNSQEVANLLCNEAHRLSDGILEDDGIILVIRKNYWNE</sequence>
<dbReference type="EMBL" id="CP003639">
    <property type="protein sequence ID" value="AFM39187.1"/>
    <property type="molecule type" value="Genomic_DNA"/>
</dbReference>
<feature type="transmembrane region" description="Helical" evidence="2">
    <location>
        <begin position="108"/>
        <end position="129"/>
    </location>
</feature>
<proteinExistence type="predicted"/>
<feature type="transmembrane region" description="Helical" evidence="2">
    <location>
        <begin position="23"/>
        <end position="52"/>
    </location>
</feature>
<dbReference type="eggNOG" id="COG2208">
    <property type="taxonomic scope" value="Bacteria"/>
</dbReference>
<dbReference type="PANTHER" id="PTHR43156">
    <property type="entry name" value="STAGE II SPORULATION PROTEIN E-RELATED"/>
    <property type="match status" value="1"/>
</dbReference>
<evidence type="ECO:0000256" key="1">
    <source>
        <dbReference type="ARBA" id="ARBA00022801"/>
    </source>
</evidence>
<dbReference type="PANTHER" id="PTHR43156:SF2">
    <property type="entry name" value="STAGE II SPORULATION PROTEIN E"/>
    <property type="match status" value="1"/>
</dbReference>
<feature type="transmembrane region" description="Helical" evidence="2">
    <location>
        <begin position="84"/>
        <end position="101"/>
    </location>
</feature>
<evidence type="ECO:0000313" key="4">
    <source>
        <dbReference type="EMBL" id="AFM39187.1"/>
    </source>
</evidence>
<protein>
    <submittedName>
        <fullName evidence="4">Serine phosphatase</fullName>
    </submittedName>
</protein>
<dbReference type="SMART" id="SM00331">
    <property type="entry name" value="PP2C_SIG"/>
    <property type="match status" value="1"/>
</dbReference>
<dbReference type="Pfam" id="PF19732">
    <property type="entry name" value="SpoIIE_N"/>
    <property type="match status" value="1"/>
</dbReference>
<feature type="transmembrane region" description="Helical" evidence="2">
    <location>
        <begin position="175"/>
        <end position="192"/>
    </location>
</feature>
<feature type="transmembrane region" description="Helical" evidence="2">
    <location>
        <begin position="135"/>
        <end position="155"/>
    </location>
</feature>
<dbReference type="Gene3D" id="3.60.40.10">
    <property type="entry name" value="PPM-type phosphatase domain"/>
    <property type="match status" value="1"/>
</dbReference>
<evidence type="ECO:0000259" key="3">
    <source>
        <dbReference type="PROSITE" id="PS51746"/>
    </source>
</evidence>
<dbReference type="KEGG" id="dai:Desaci_0072"/>
<keyword evidence="2" id="KW-0812">Transmembrane</keyword>
<evidence type="ECO:0000256" key="2">
    <source>
        <dbReference type="SAM" id="Phobius"/>
    </source>
</evidence>
<dbReference type="SUPFAM" id="SSF81606">
    <property type="entry name" value="PP2C-like"/>
    <property type="match status" value="1"/>
</dbReference>
<keyword evidence="2" id="KW-0472">Membrane</keyword>
<reference evidence="4 5" key="1">
    <citation type="journal article" date="2012" name="J. Bacteriol.">
        <title>Complete genome sequences of Desulfosporosinus orientis DSM765T, Desulfosporosinus youngiae DSM17734T, Desulfosporosinus meridiei DSM13257T, and Desulfosporosinus acidiphilus DSM22704T.</title>
        <authorList>
            <person name="Pester M."/>
            <person name="Brambilla E."/>
            <person name="Alazard D."/>
            <person name="Rattei T."/>
            <person name="Weinmaier T."/>
            <person name="Han J."/>
            <person name="Lucas S."/>
            <person name="Lapidus A."/>
            <person name="Cheng J.F."/>
            <person name="Goodwin L."/>
            <person name="Pitluck S."/>
            <person name="Peters L."/>
            <person name="Ovchinnikova G."/>
            <person name="Teshima H."/>
            <person name="Detter J.C."/>
            <person name="Han C.S."/>
            <person name="Tapia R."/>
            <person name="Land M.L."/>
            <person name="Hauser L."/>
            <person name="Kyrpides N.C."/>
            <person name="Ivanova N.N."/>
            <person name="Pagani I."/>
            <person name="Huntmann M."/>
            <person name="Wei C.L."/>
            <person name="Davenport K.W."/>
            <person name="Daligault H."/>
            <person name="Chain P.S."/>
            <person name="Chen A."/>
            <person name="Mavromatis K."/>
            <person name="Markowitz V."/>
            <person name="Szeto E."/>
            <person name="Mikhailova N."/>
            <person name="Pati A."/>
            <person name="Wagner M."/>
            <person name="Woyke T."/>
            <person name="Ollivier B."/>
            <person name="Klenk H.P."/>
            <person name="Spring S."/>
            <person name="Loy A."/>
        </authorList>
    </citation>
    <scope>NUCLEOTIDE SEQUENCE [LARGE SCALE GENOMIC DNA]</scope>
    <source>
        <strain evidence="5">DSM 22704 / JCM 16185 / SJ4</strain>
    </source>
</reference>
<keyword evidence="2" id="KW-1133">Transmembrane helix</keyword>
<dbReference type="OrthoDB" id="9763774at2"/>
<dbReference type="InterPro" id="IPR001932">
    <property type="entry name" value="PPM-type_phosphatase-like_dom"/>
</dbReference>
<keyword evidence="5" id="KW-1185">Reference proteome</keyword>
<feature type="transmembrane region" description="Helical" evidence="2">
    <location>
        <begin position="261"/>
        <end position="278"/>
    </location>
</feature>
<feature type="domain" description="PPM-type phosphatase" evidence="3">
    <location>
        <begin position="487"/>
        <end position="694"/>
    </location>
</feature>
<dbReference type="AlphaFoldDB" id="I4D063"/>
<dbReference type="HOGENOM" id="CLU_017349_0_0_9"/>
<dbReference type="InterPro" id="IPR045768">
    <property type="entry name" value="SpoIIE_N"/>
</dbReference>
<dbReference type="Proteomes" id="UP000002892">
    <property type="component" value="Chromosome"/>
</dbReference>
<gene>
    <name evidence="4" type="ordered locus">Desaci_0072</name>
</gene>
<dbReference type="InterPro" id="IPR036457">
    <property type="entry name" value="PPM-type-like_dom_sf"/>
</dbReference>
<dbReference type="PROSITE" id="PS51746">
    <property type="entry name" value="PPM_2"/>
    <property type="match status" value="1"/>
</dbReference>
<feature type="transmembrane region" description="Helical" evidence="2">
    <location>
        <begin position="198"/>
        <end position="226"/>
    </location>
</feature>
<accession>I4D063</accession>
<feature type="transmembrane region" description="Helical" evidence="2">
    <location>
        <begin position="283"/>
        <end position="303"/>
    </location>
</feature>
<dbReference type="Pfam" id="PF07228">
    <property type="entry name" value="SpoIIE"/>
    <property type="match status" value="1"/>
</dbReference>